<organism evidence="1 2">
    <name type="scientific">Plasmodium ovale curtisi</name>
    <dbReference type="NCBI Taxonomy" id="864141"/>
    <lineage>
        <taxon>Eukaryota</taxon>
        <taxon>Sar</taxon>
        <taxon>Alveolata</taxon>
        <taxon>Apicomplexa</taxon>
        <taxon>Aconoidasida</taxon>
        <taxon>Haemosporida</taxon>
        <taxon>Plasmodiidae</taxon>
        <taxon>Plasmodium</taxon>
        <taxon>Plasmodium (Plasmodium)</taxon>
    </lineage>
</organism>
<protein>
    <submittedName>
        <fullName evidence="1">Uncharacterized protein</fullName>
    </submittedName>
</protein>
<evidence type="ECO:0000313" key="1">
    <source>
        <dbReference type="EMBL" id="SBS85700.1"/>
    </source>
</evidence>
<dbReference type="AlphaFoldDB" id="A0A1A8W226"/>
<gene>
    <name evidence="1" type="ORF">POVCU1_012880</name>
</gene>
<accession>A0A1A8W226</accession>
<proteinExistence type="predicted"/>
<sequence>MYAFINALEDSSRLKKGSYNKGRAYNIRTDGKVDNLRGRGAERKRAVVCSGGMRTTVVLVNTSQDFLLYKIAEERQSMPITPRALSKHLLCEKSNP</sequence>
<name>A0A1A8W226_PLAOA</name>
<dbReference type="Proteomes" id="UP000078546">
    <property type="component" value="Unassembled WGS sequence"/>
</dbReference>
<dbReference type="EMBL" id="FLQV01000240">
    <property type="protein sequence ID" value="SBS85700.1"/>
    <property type="molecule type" value="Genomic_DNA"/>
</dbReference>
<reference evidence="2" key="1">
    <citation type="submission" date="2016-05" db="EMBL/GenBank/DDBJ databases">
        <authorList>
            <person name="Naeem Raeece"/>
        </authorList>
    </citation>
    <scope>NUCLEOTIDE SEQUENCE [LARGE SCALE GENOMIC DNA]</scope>
</reference>
<evidence type="ECO:0000313" key="2">
    <source>
        <dbReference type="Proteomes" id="UP000078546"/>
    </source>
</evidence>